<organism evidence="3">
    <name type="scientific">Mesocestoides corti</name>
    <name type="common">Flatworm</name>
    <dbReference type="NCBI Taxonomy" id="53468"/>
    <lineage>
        <taxon>Eukaryota</taxon>
        <taxon>Metazoa</taxon>
        <taxon>Spiralia</taxon>
        <taxon>Lophotrochozoa</taxon>
        <taxon>Platyhelminthes</taxon>
        <taxon>Cestoda</taxon>
        <taxon>Eucestoda</taxon>
        <taxon>Cyclophyllidea</taxon>
        <taxon>Mesocestoididae</taxon>
        <taxon>Mesocestoides</taxon>
    </lineage>
</organism>
<name>A0A0R3U5P9_MESCO</name>
<keyword evidence="2" id="KW-1185">Reference proteome</keyword>
<dbReference type="EMBL" id="UXSR01000310">
    <property type="protein sequence ID" value="VDD76057.1"/>
    <property type="molecule type" value="Genomic_DNA"/>
</dbReference>
<proteinExistence type="predicted"/>
<dbReference type="WBParaSite" id="MCOS_0000205901-mRNA-1">
    <property type="protein sequence ID" value="MCOS_0000205901-mRNA-1"/>
    <property type="gene ID" value="MCOS_0000205901"/>
</dbReference>
<dbReference type="Pfam" id="PF20180">
    <property type="entry name" value="UQCC2_CBP6"/>
    <property type="match status" value="1"/>
</dbReference>
<evidence type="ECO:0000313" key="3">
    <source>
        <dbReference type="WBParaSite" id="MCOS_0000205901-mRNA-1"/>
    </source>
</evidence>
<dbReference type="AlphaFoldDB" id="A0A0R3U5P9"/>
<evidence type="ECO:0000313" key="1">
    <source>
        <dbReference type="EMBL" id="VDD76057.1"/>
    </source>
</evidence>
<reference evidence="1 2" key="2">
    <citation type="submission" date="2018-10" db="EMBL/GenBank/DDBJ databases">
        <authorList>
            <consortium name="Pathogen Informatics"/>
        </authorList>
    </citation>
    <scope>NUCLEOTIDE SEQUENCE [LARGE SCALE GENOMIC DNA]</scope>
</reference>
<protein>
    <submittedName>
        <fullName evidence="3">DUF2489 domain-containing protein</fullName>
    </submittedName>
</protein>
<reference evidence="3" key="1">
    <citation type="submission" date="2017-02" db="UniProtKB">
        <authorList>
            <consortium name="WormBaseParasite"/>
        </authorList>
    </citation>
    <scope>IDENTIFICATION</scope>
</reference>
<dbReference type="Proteomes" id="UP000267029">
    <property type="component" value="Unassembled WGS sequence"/>
</dbReference>
<evidence type="ECO:0000313" key="2">
    <source>
        <dbReference type="Proteomes" id="UP000267029"/>
    </source>
</evidence>
<sequence>MYAFLISVTIAALIEVWIRAAFGVSRRGLATGKPSLATLVTHLQEVVDRWPVDTAKGHRDVRIHLQQRARDLIAEKSPEKLNHEADCLERLTKNVHRDLHHLPQGLGGAPPVVAATGLNLQTISTVLANKSDAVPKASFFSRVMRFFS</sequence>
<gene>
    <name evidence="1" type="ORF">MCOS_LOCUS2060</name>
</gene>
<dbReference type="OrthoDB" id="6266314at2759"/>
<accession>A0A0R3U5P9</accession>